<organism evidence="1 2">
    <name type="scientific">Paractinoplanes ovalisporus</name>
    <dbReference type="NCBI Taxonomy" id="2810368"/>
    <lineage>
        <taxon>Bacteria</taxon>
        <taxon>Bacillati</taxon>
        <taxon>Actinomycetota</taxon>
        <taxon>Actinomycetes</taxon>
        <taxon>Micromonosporales</taxon>
        <taxon>Micromonosporaceae</taxon>
        <taxon>Paractinoplanes</taxon>
    </lineage>
</organism>
<dbReference type="InterPro" id="IPR012964">
    <property type="entry name" value="DUF1702"/>
</dbReference>
<protein>
    <submittedName>
        <fullName evidence="1">DUF1702 family protein</fullName>
    </submittedName>
</protein>
<evidence type="ECO:0000313" key="1">
    <source>
        <dbReference type="EMBL" id="MBM2620115.1"/>
    </source>
</evidence>
<dbReference type="Pfam" id="PF08012">
    <property type="entry name" value="DUF1702"/>
    <property type="match status" value="1"/>
</dbReference>
<comment type="caution">
    <text evidence="1">The sequence shown here is derived from an EMBL/GenBank/DDBJ whole genome shotgun (WGS) entry which is preliminary data.</text>
</comment>
<dbReference type="RefSeq" id="WP_203380100.1">
    <property type="nucleotide sequence ID" value="NZ_JAENHP010000013.1"/>
</dbReference>
<proteinExistence type="predicted"/>
<evidence type="ECO:0000313" key="2">
    <source>
        <dbReference type="Proteomes" id="UP000632138"/>
    </source>
</evidence>
<dbReference type="EMBL" id="JAENHP010000013">
    <property type="protein sequence ID" value="MBM2620115.1"/>
    <property type="molecule type" value="Genomic_DNA"/>
</dbReference>
<keyword evidence="2" id="KW-1185">Reference proteome</keyword>
<gene>
    <name evidence="1" type="ORF">JIG36_31835</name>
</gene>
<dbReference type="Proteomes" id="UP000632138">
    <property type="component" value="Unassembled WGS sequence"/>
</dbReference>
<accession>A0ABS2AJT2</accession>
<sequence length="323" mass="35224">MGTWGSLRRRVLTPAIRETSMAVRGFHVKSAEGRELLETIGASFLQGYGAAAEAREPGDAEFELESVPVRFRGFAYEGAAMGFGVRDGLPVGGGGRVQGFLAGRGDRHIYMAYVGVGWAMARLPRFRWRTLHAPDPLLRWLALDGYGFHQAYFRTQRYVHEQFREARFPYPDPDPAGYAARAIDQGIGRALWFVGGTDVERVTELAAAYAPERRSDLYGGIGLAATYAGGADGHELAELLRRAGRHASDLAQGSAFAASARTRAGLVVPHVDLGTRVLCGLSAAQAAEVCDRTRPREGTPGGLPAYERWRQAVRRELAPAERH</sequence>
<name>A0ABS2AJT2_9ACTN</name>
<reference evidence="1 2" key="1">
    <citation type="submission" date="2021-01" db="EMBL/GenBank/DDBJ databases">
        <title>Actinoplanes sp. nov. LDG1-06 isolated from lichen.</title>
        <authorList>
            <person name="Saeng-In P."/>
            <person name="Phongsopitanun W."/>
            <person name="Kanchanasin P."/>
            <person name="Yuki M."/>
            <person name="Kudo T."/>
            <person name="Ohkuma M."/>
            <person name="Tanasupawat S."/>
        </authorList>
    </citation>
    <scope>NUCLEOTIDE SEQUENCE [LARGE SCALE GENOMIC DNA]</scope>
    <source>
        <strain evidence="1 2">LDG1-06</strain>
    </source>
</reference>